<gene>
    <name evidence="3" type="ORF">LCGC14_1483960</name>
</gene>
<keyword evidence="1" id="KW-1133">Transmembrane helix</keyword>
<keyword evidence="1" id="KW-0812">Transmembrane</keyword>
<evidence type="ECO:0000313" key="3">
    <source>
        <dbReference type="EMBL" id="KKM66163.1"/>
    </source>
</evidence>
<proteinExistence type="predicted"/>
<organism evidence="3">
    <name type="scientific">marine sediment metagenome</name>
    <dbReference type="NCBI Taxonomy" id="412755"/>
    <lineage>
        <taxon>unclassified sequences</taxon>
        <taxon>metagenomes</taxon>
        <taxon>ecological metagenomes</taxon>
    </lineage>
</organism>
<accession>A0A0F9J9A9</accession>
<dbReference type="PANTHER" id="PTHR30373">
    <property type="entry name" value="UPF0603 PROTEIN YGCG"/>
    <property type="match status" value="1"/>
</dbReference>
<reference evidence="3" key="1">
    <citation type="journal article" date="2015" name="Nature">
        <title>Complex archaea that bridge the gap between prokaryotes and eukaryotes.</title>
        <authorList>
            <person name="Spang A."/>
            <person name="Saw J.H."/>
            <person name="Jorgensen S.L."/>
            <person name="Zaremba-Niedzwiedzka K."/>
            <person name="Martijn J."/>
            <person name="Lind A.E."/>
            <person name="van Eijk R."/>
            <person name="Schleper C."/>
            <person name="Guy L."/>
            <person name="Ettema T.J."/>
        </authorList>
    </citation>
    <scope>NUCLEOTIDE SEQUENCE</scope>
</reference>
<feature type="domain" description="TPM" evidence="2">
    <location>
        <begin position="37"/>
        <end position="160"/>
    </location>
</feature>
<dbReference type="PANTHER" id="PTHR30373:SF2">
    <property type="entry name" value="UPF0603 PROTEIN YGCG"/>
    <property type="match status" value="1"/>
</dbReference>
<dbReference type="AlphaFoldDB" id="A0A0F9J9A9"/>
<name>A0A0F9J9A9_9ZZZZ</name>
<evidence type="ECO:0000256" key="1">
    <source>
        <dbReference type="SAM" id="Phobius"/>
    </source>
</evidence>
<feature type="transmembrane region" description="Helical" evidence="1">
    <location>
        <begin position="195"/>
        <end position="213"/>
    </location>
</feature>
<keyword evidence="1" id="KW-0472">Membrane</keyword>
<sequence>MKLRIKALILLLSICFCLTALVSSAEIGIPDKPLNHVVDLAGIINDNAEANLNRYLLELEQKTTAQMVVLTINSLEGESLEDLSIKIAHEKWKLGQKDKGNGILLLISVQDRRYRLEIGYGLEGILPDSLVGSIGRDYLVPYFRKGDYSAGIFAATLAVISEIASDAEIEISGMPTLRSRPSSPYRTTERRKPTVLSTIFRILFFIGLIYLFIKHPRLLLFFLMFSMMGGGRRSSWGGGGGGSFGGGGGGGFGGGGASGGW</sequence>
<dbReference type="EMBL" id="LAZR01010588">
    <property type="protein sequence ID" value="KKM66163.1"/>
    <property type="molecule type" value="Genomic_DNA"/>
</dbReference>
<protein>
    <recommendedName>
        <fullName evidence="2">TPM domain-containing protein</fullName>
    </recommendedName>
</protein>
<comment type="caution">
    <text evidence="3">The sequence shown here is derived from an EMBL/GenBank/DDBJ whole genome shotgun (WGS) entry which is preliminary data.</text>
</comment>
<dbReference type="Gene3D" id="3.10.310.50">
    <property type="match status" value="1"/>
</dbReference>
<dbReference type="Pfam" id="PF04536">
    <property type="entry name" value="TPM_phosphatase"/>
    <property type="match status" value="1"/>
</dbReference>
<evidence type="ECO:0000259" key="2">
    <source>
        <dbReference type="Pfam" id="PF04536"/>
    </source>
</evidence>
<dbReference type="InterPro" id="IPR007621">
    <property type="entry name" value="TPM_dom"/>
</dbReference>